<dbReference type="AlphaFoldDB" id="A0A4Y7SHN2"/>
<accession>A0A4Y7SHN2</accession>
<keyword evidence="2" id="KW-1185">Reference proteome</keyword>
<dbReference type="EMBL" id="QPFP01000114">
    <property type="protein sequence ID" value="TEB21345.1"/>
    <property type="molecule type" value="Genomic_DNA"/>
</dbReference>
<organism evidence="1 2">
    <name type="scientific">Coprinellus micaceus</name>
    <name type="common">Glistening ink-cap mushroom</name>
    <name type="synonym">Coprinus micaceus</name>
    <dbReference type="NCBI Taxonomy" id="71717"/>
    <lineage>
        <taxon>Eukaryota</taxon>
        <taxon>Fungi</taxon>
        <taxon>Dikarya</taxon>
        <taxon>Basidiomycota</taxon>
        <taxon>Agaricomycotina</taxon>
        <taxon>Agaricomycetes</taxon>
        <taxon>Agaricomycetidae</taxon>
        <taxon>Agaricales</taxon>
        <taxon>Agaricineae</taxon>
        <taxon>Psathyrellaceae</taxon>
        <taxon>Coprinellus</taxon>
    </lineage>
</organism>
<gene>
    <name evidence="1" type="ORF">FA13DRAFT_139199</name>
</gene>
<protein>
    <submittedName>
        <fullName evidence="1">Uncharacterized protein</fullName>
    </submittedName>
</protein>
<comment type="caution">
    <text evidence="1">The sequence shown here is derived from an EMBL/GenBank/DDBJ whole genome shotgun (WGS) entry which is preliminary data.</text>
</comment>
<dbReference type="Proteomes" id="UP000298030">
    <property type="component" value="Unassembled WGS sequence"/>
</dbReference>
<reference evidence="1 2" key="1">
    <citation type="journal article" date="2019" name="Nat. Ecol. Evol.">
        <title>Megaphylogeny resolves global patterns of mushroom evolution.</title>
        <authorList>
            <person name="Varga T."/>
            <person name="Krizsan K."/>
            <person name="Foldi C."/>
            <person name="Dima B."/>
            <person name="Sanchez-Garcia M."/>
            <person name="Sanchez-Ramirez S."/>
            <person name="Szollosi G.J."/>
            <person name="Szarkandi J.G."/>
            <person name="Papp V."/>
            <person name="Albert L."/>
            <person name="Andreopoulos W."/>
            <person name="Angelini C."/>
            <person name="Antonin V."/>
            <person name="Barry K.W."/>
            <person name="Bougher N.L."/>
            <person name="Buchanan P."/>
            <person name="Buyck B."/>
            <person name="Bense V."/>
            <person name="Catcheside P."/>
            <person name="Chovatia M."/>
            <person name="Cooper J."/>
            <person name="Damon W."/>
            <person name="Desjardin D."/>
            <person name="Finy P."/>
            <person name="Geml J."/>
            <person name="Haridas S."/>
            <person name="Hughes K."/>
            <person name="Justo A."/>
            <person name="Karasinski D."/>
            <person name="Kautmanova I."/>
            <person name="Kiss B."/>
            <person name="Kocsube S."/>
            <person name="Kotiranta H."/>
            <person name="LaButti K.M."/>
            <person name="Lechner B.E."/>
            <person name="Liimatainen K."/>
            <person name="Lipzen A."/>
            <person name="Lukacs Z."/>
            <person name="Mihaltcheva S."/>
            <person name="Morgado L.N."/>
            <person name="Niskanen T."/>
            <person name="Noordeloos M.E."/>
            <person name="Ohm R.A."/>
            <person name="Ortiz-Santana B."/>
            <person name="Ovrebo C."/>
            <person name="Racz N."/>
            <person name="Riley R."/>
            <person name="Savchenko A."/>
            <person name="Shiryaev A."/>
            <person name="Soop K."/>
            <person name="Spirin V."/>
            <person name="Szebenyi C."/>
            <person name="Tomsovsky M."/>
            <person name="Tulloss R.E."/>
            <person name="Uehling J."/>
            <person name="Grigoriev I.V."/>
            <person name="Vagvolgyi C."/>
            <person name="Papp T."/>
            <person name="Martin F.M."/>
            <person name="Miettinen O."/>
            <person name="Hibbett D.S."/>
            <person name="Nagy L.G."/>
        </authorList>
    </citation>
    <scope>NUCLEOTIDE SEQUENCE [LARGE SCALE GENOMIC DNA]</scope>
    <source>
        <strain evidence="1 2">FP101781</strain>
    </source>
</reference>
<sequence>MRIETPCWATSKPPCRVSSLVPTSGPRILCWRQGLRECFIPLPFRACPPVLFLFLSPLPLKPRNALNLGFKPWEWLESGSGTPLVPLPLLSFASSTRSSATSKAQTFVCVFVFAFSPSHGDSFDFPKLNAFQFRWYSSLLPCAISSYAHITI</sequence>
<proteinExistence type="predicted"/>
<name>A0A4Y7SHN2_COPMI</name>
<evidence type="ECO:0000313" key="2">
    <source>
        <dbReference type="Proteomes" id="UP000298030"/>
    </source>
</evidence>
<evidence type="ECO:0000313" key="1">
    <source>
        <dbReference type="EMBL" id="TEB21345.1"/>
    </source>
</evidence>